<organism evidence="2 3">
    <name type="scientific">Lacticaseibacillus suilingensis</name>
    <dbReference type="NCBI Taxonomy" id="2799577"/>
    <lineage>
        <taxon>Bacteria</taxon>
        <taxon>Bacillati</taxon>
        <taxon>Bacillota</taxon>
        <taxon>Bacilli</taxon>
        <taxon>Lactobacillales</taxon>
        <taxon>Lactobacillaceae</taxon>
        <taxon>Lacticaseibacillus</taxon>
    </lineage>
</organism>
<feature type="transmembrane region" description="Helical" evidence="1">
    <location>
        <begin position="125"/>
        <end position="149"/>
    </location>
</feature>
<name>A0ABW4BFF4_9LACO</name>
<feature type="transmembrane region" description="Helical" evidence="1">
    <location>
        <begin position="72"/>
        <end position="90"/>
    </location>
</feature>
<feature type="transmembrane region" description="Helical" evidence="1">
    <location>
        <begin position="12"/>
        <end position="33"/>
    </location>
</feature>
<dbReference type="Proteomes" id="UP001597199">
    <property type="component" value="Unassembled WGS sequence"/>
</dbReference>
<proteinExistence type="predicted"/>
<keyword evidence="1" id="KW-1133">Transmembrane helix</keyword>
<accession>A0ABW4BFF4</accession>
<keyword evidence="3" id="KW-1185">Reference proteome</keyword>
<protein>
    <submittedName>
        <fullName evidence="2">Uncharacterized protein</fullName>
    </submittedName>
</protein>
<dbReference type="EMBL" id="JBHTOA010000016">
    <property type="protein sequence ID" value="MFD1398258.1"/>
    <property type="molecule type" value="Genomic_DNA"/>
</dbReference>
<keyword evidence="1" id="KW-0812">Transmembrane</keyword>
<dbReference type="RefSeq" id="WP_204117878.1">
    <property type="nucleotide sequence ID" value="NZ_BOLV01000001.1"/>
</dbReference>
<evidence type="ECO:0000313" key="3">
    <source>
        <dbReference type="Proteomes" id="UP001597199"/>
    </source>
</evidence>
<feature type="transmembrane region" description="Helical" evidence="1">
    <location>
        <begin position="102"/>
        <end position="119"/>
    </location>
</feature>
<reference evidence="3" key="1">
    <citation type="journal article" date="2019" name="Int. J. Syst. Evol. Microbiol.">
        <title>The Global Catalogue of Microorganisms (GCM) 10K type strain sequencing project: providing services to taxonomists for standard genome sequencing and annotation.</title>
        <authorList>
            <consortium name="The Broad Institute Genomics Platform"/>
            <consortium name="The Broad Institute Genome Sequencing Center for Infectious Disease"/>
            <person name="Wu L."/>
            <person name="Ma J."/>
        </authorList>
    </citation>
    <scope>NUCLEOTIDE SEQUENCE [LARGE SCALE GENOMIC DNA]</scope>
    <source>
        <strain evidence="3">CCM 9110</strain>
    </source>
</reference>
<sequence>MLQSEQYRRLVFFHKYAALLYLLLYGLSMGLFFKLRLYELEYYPLDSYLTKHKIREYGLVRLRGNLGSIQDWWVLLLLLIGIGVGLALFFDTGRKLKQPRAAALLVTLGALIPLLPPYNENVLTRIAVGTGLLFFGALGQWFFNLAVFARRSRYQKEHSYFDSVK</sequence>
<evidence type="ECO:0000256" key="1">
    <source>
        <dbReference type="SAM" id="Phobius"/>
    </source>
</evidence>
<evidence type="ECO:0000313" key="2">
    <source>
        <dbReference type="EMBL" id="MFD1398258.1"/>
    </source>
</evidence>
<keyword evidence="1" id="KW-0472">Membrane</keyword>
<gene>
    <name evidence="2" type="ORF">ACFQ41_02935</name>
</gene>
<comment type="caution">
    <text evidence="2">The sequence shown here is derived from an EMBL/GenBank/DDBJ whole genome shotgun (WGS) entry which is preliminary data.</text>
</comment>